<evidence type="ECO:0000259" key="9">
    <source>
        <dbReference type="PROSITE" id="PS50850"/>
    </source>
</evidence>
<dbReference type="GO" id="GO:0005351">
    <property type="term" value="F:carbohydrate:proton symporter activity"/>
    <property type="evidence" value="ECO:0007669"/>
    <property type="project" value="TreeGrafter"/>
</dbReference>
<keyword evidence="11" id="KW-1185">Reference proteome</keyword>
<organism evidence="10 11">
    <name type="scientific">Trichoderma arundinaceum</name>
    <dbReference type="NCBI Taxonomy" id="490622"/>
    <lineage>
        <taxon>Eukaryota</taxon>
        <taxon>Fungi</taxon>
        <taxon>Dikarya</taxon>
        <taxon>Ascomycota</taxon>
        <taxon>Pezizomycotina</taxon>
        <taxon>Sordariomycetes</taxon>
        <taxon>Hypocreomycetidae</taxon>
        <taxon>Hypocreales</taxon>
        <taxon>Hypocreaceae</taxon>
        <taxon>Trichoderma</taxon>
    </lineage>
</organism>
<comment type="caution">
    <text evidence="10">The sequence shown here is derived from an EMBL/GenBank/DDBJ whole genome shotgun (WGS) entry which is preliminary data.</text>
</comment>
<feature type="domain" description="Major facilitator superfamily (MFS) profile" evidence="9">
    <location>
        <begin position="43"/>
        <end position="485"/>
    </location>
</feature>
<feature type="transmembrane region" description="Helical" evidence="8">
    <location>
        <begin position="462"/>
        <end position="481"/>
    </location>
</feature>
<dbReference type="PANTHER" id="PTHR48022:SF24">
    <property type="entry name" value="HEXOSE TRANSPORTER PROTEIN (AFU_ORTHOLOGUE AFUA_8G04480)"/>
    <property type="match status" value="1"/>
</dbReference>
<protein>
    <recommendedName>
        <fullName evidence="9">Major facilitator superfamily (MFS) profile domain-containing protein</fullName>
    </recommendedName>
</protein>
<evidence type="ECO:0000256" key="4">
    <source>
        <dbReference type="ARBA" id="ARBA00022692"/>
    </source>
</evidence>
<evidence type="ECO:0000256" key="3">
    <source>
        <dbReference type="ARBA" id="ARBA00022448"/>
    </source>
</evidence>
<dbReference type="InterPro" id="IPR020846">
    <property type="entry name" value="MFS_dom"/>
</dbReference>
<evidence type="ECO:0000256" key="7">
    <source>
        <dbReference type="RuleBase" id="RU003346"/>
    </source>
</evidence>
<feature type="transmembrane region" description="Helical" evidence="8">
    <location>
        <begin position="397"/>
        <end position="420"/>
    </location>
</feature>
<evidence type="ECO:0000256" key="2">
    <source>
        <dbReference type="ARBA" id="ARBA00010992"/>
    </source>
</evidence>
<dbReference type="OrthoDB" id="6133115at2759"/>
<feature type="transmembrane region" description="Helical" evidence="8">
    <location>
        <begin position="294"/>
        <end position="316"/>
    </location>
</feature>
<feature type="transmembrane region" description="Helical" evidence="8">
    <location>
        <begin position="361"/>
        <end position="382"/>
    </location>
</feature>
<dbReference type="NCBIfam" id="TIGR00879">
    <property type="entry name" value="SP"/>
    <property type="match status" value="1"/>
</dbReference>
<feature type="transmembrane region" description="Helical" evidence="8">
    <location>
        <begin position="202"/>
        <end position="224"/>
    </location>
</feature>
<dbReference type="GO" id="GO:0016020">
    <property type="term" value="C:membrane"/>
    <property type="evidence" value="ECO:0007669"/>
    <property type="project" value="UniProtKB-SubCell"/>
</dbReference>
<comment type="similarity">
    <text evidence="2 7">Belongs to the major facilitator superfamily. Sugar transporter (TC 2.A.1.1) family.</text>
</comment>
<feature type="transmembrane region" description="Helical" evidence="8">
    <location>
        <begin position="84"/>
        <end position="104"/>
    </location>
</feature>
<feature type="transmembrane region" description="Helical" evidence="8">
    <location>
        <begin position="136"/>
        <end position="157"/>
    </location>
</feature>
<evidence type="ECO:0000256" key="5">
    <source>
        <dbReference type="ARBA" id="ARBA00022989"/>
    </source>
</evidence>
<keyword evidence="6 8" id="KW-0472">Membrane</keyword>
<evidence type="ECO:0000313" key="11">
    <source>
        <dbReference type="Proteomes" id="UP000266272"/>
    </source>
</evidence>
<name>A0A395NZG0_TRIAR</name>
<feature type="transmembrane region" description="Helical" evidence="8">
    <location>
        <begin position="336"/>
        <end position="354"/>
    </location>
</feature>
<reference evidence="10 11" key="1">
    <citation type="journal article" date="2018" name="PLoS Pathog.">
        <title>Evolution of structural diversity of trichothecenes, a family of toxins produced by plant pathogenic and entomopathogenic fungi.</title>
        <authorList>
            <person name="Proctor R.H."/>
            <person name="McCormick S.P."/>
            <person name="Kim H.S."/>
            <person name="Cardoza R.E."/>
            <person name="Stanley A.M."/>
            <person name="Lindo L."/>
            <person name="Kelly A."/>
            <person name="Brown D.W."/>
            <person name="Lee T."/>
            <person name="Vaughan M.M."/>
            <person name="Alexander N.J."/>
            <person name="Busman M."/>
            <person name="Gutierrez S."/>
        </authorList>
    </citation>
    <scope>NUCLEOTIDE SEQUENCE [LARGE SCALE GENOMIC DNA]</scope>
    <source>
        <strain evidence="10 11">IBT 40837</strain>
    </source>
</reference>
<keyword evidence="3 7" id="KW-0813">Transport</keyword>
<dbReference type="PANTHER" id="PTHR48022">
    <property type="entry name" value="PLASTIDIC GLUCOSE TRANSPORTER 4"/>
    <property type="match status" value="1"/>
</dbReference>
<dbReference type="SUPFAM" id="SSF103473">
    <property type="entry name" value="MFS general substrate transporter"/>
    <property type="match status" value="1"/>
</dbReference>
<dbReference type="InterPro" id="IPR036259">
    <property type="entry name" value="MFS_trans_sf"/>
</dbReference>
<dbReference type="Gene3D" id="1.20.1250.20">
    <property type="entry name" value="MFS general substrate transporter like domains"/>
    <property type="match status" value="1"/>
</dbReference>
<dbReference type="InterPro" id="IPR005828">
    <property type="entry name" value="MFS_sugar_transport-like"/>
</dbReference>
<evidence type="ECO:0000256" key="1">
    <source>
        <dbReference type="ARBA" id="ARBA00004141"/>
    </source>
</evidence>
<gene>
    <name evidence="10" type="ORF">TARUN_832</name>
</gene>
<feature type="transmembrane region" description="Helical" evidence="8">
    <location>
        <begin position="111"/>
        <end position="130"/>
    </location>
</feature>
<keyword evidence="4 8" id="KW-0812">Transmembrane</keyword>
<dbReference type="InterPro" id="IPR050360">
    <property type="entry name" value="MFS_Sugar_Transporters"/>
</dbReference>
<proteinExistence type="inferred from homology"/>
<accession>A0A395NZG0</accession>
<dbReference type="Pfam" id="PF00083">
    <property type="entry name" value="Sugar_tr"/>
    <property type="match status" value="1"/>
</dbReference>
<dbReference type="FunFam" id="1.20.1250.20:FF:000134">
    <property type="entry name" value="MFS sugar transporter protein"/>
    <property type="match status" value="1"/>
</dbReference>
<dbReference type="PROSITE" id="PS50850">
    <property type="entry name" value="MFS"/>
    <property type="match status" value="1"/>
</dbReference>
<evidence type="ECO:0000313" key="10">
    <source>
        <dbReference type="EMBL" id="RFU81383.1"/>
    </source>
</evidence>
<feature type="transmembrane region" description="Helical" evidence="8">
    <location>
        <begin position="169"/>
        <end position="190"/>
    </location>
</feature>
<dbReference type="EMBL" id="PXOA01000052">
    <property type="protein sequence ID" value="RFU81383.1"/>
    <property type="molecule type" value="Genomic_DNA"/>
</dbReference>
<evidence type="ECO:0000256" key="6">
    <source>
        <dbReference type="ARBA" id="ARBA00023136"/>
    </source>
</evidence>
<evidence type="ECO:0000256" key="8">
    <source>
        <dbReference type="SAM" id="Phobius"/>
    </source>
</evidence>
<dbReference type="Proteomes" id="UP000266272">
    <property type="component" value="Unassembled WGS sequence"/>
</dbReference>
<sequence length="521" mass="57564">MTKGETEQTSAETAGPEDALQQVLPKYDRPWWRVRHLLLLNLCLIVPLLGNSTNGYDGSLLNGLQSLPQWRDYFHSPTGPHLGALSNAYVFGNILTFLVASWFSDKYGRLWGIRIGSLIVCIGAAIQAGAKNYAMFFVARMIIGVGGMLVIVASPCLVSELAYPTHRGVATAIFGPSWYAGATVAAWVTFGTNYMGVTDEWAWRLPSLLQALLPLLQLLGSFFIPESPRYLVDVGKEDKAREILMKYHAGNNNANLPLVELELSEIKIAISHDKNSHEVSWGAFLRTKANRHRLFVVVWLAITQQLCGNGLVSYYLNLILNSIGITSPRQQLVINGGLMIYNLGTAIISGFIVGRIKRRPTFIFGLGTMLVIFVIWTVLSAINEQRHFEQKSLGQGVLAMIFLFYATYNVCMNALPNLYISEIMPYYLRTKGTTTFSMMNAMTNVYNGFVNPVAMEAISWRYYIVFCGLLLVELIGVALTFPETHGYTLEEASEAFGDGVLGNGATAAKAIEAESQHVDDA</sequence>
<dbReference type="AlphaFoldDB" id="A0A395NZG0"/>
<dbReference type="InterPro" id="IPR003663">
    <property type="entry name" value="Sugar/inositol_transpt"/>
</dbReference>
<comment type="subcellular location">
    <subcellularLocation>
        <location evidence="1">Membrane</location>
        <topology evidence="1">Multi-pass membrane protein</topology>
    </subcellularLocation>
</comment>
<keyword evidence="5 8" id="KW-1133">Transmembrane helix</keyword>
<feature type="transmembrane region" description="Helical" evidence="8">
    <location>
        <begin position="34"/>
        <end position="50"/>
    </location>
</feature>